<name>A0ABS9GRM2_9PSED</name>
<comment type="caution">
    <text evidence="1">The sequence shown here is derived from an EMBL/GenBank/DDBJ whole genome shotgun (WGS) entry which is preliminary data.</text>
</comment>
<dbReference type="RefSeq" id="WP_236373148.1">
    <property type="nucleotide sequence ID" value="NZ_WKAT01000048.1"/>
</dbReference>
<evidence type="ECO:0000313" key="2">
    <source>
        <dbReference type="Proteomes" id="UP000814158"/>
    </source>
</evidence>
<protein>
    <submittedName>
        <fullName evidence="1">Type II toxin-antitoxin system prevent-host-death family antitoxin</fullName>
    </submittedName>
</protein>
<dbReference type="EMBL" id="WKAT01000048">
    <property type="protein sequence ID" value="MCF5547049.1"/>
    <property type="molecule type" value="Genomic_DNA"/>
</dbReference>
<accession>A0ABS9GRM2</accession>
<sequence length="85" mass="9343">MNAQRHVITDPLAPAKAHVSKLAHQASTGQIIIIIKTRCALAQLITAGQYRRQRIGLMKGKLTVPDDFDAPLPDEVLDTFQKALI</sequence>
<organism evidence="1 2">
    <name type="scientific">Pseudomonas salomonii</name>
    <dbReference type="NCBI Taxonomy" id="191391"/>
    <lineage>
        <taxon>Bacteria</taxon>
        <taxon>Pseudomonadati</taxon>
        <taxon>Pseudomonadota</taxon>
        <taxon>Gammaproteobacteria</taxon>
        <taxon>Pseudomonadales</taxon>
        <taxon>Pseudomonadaceae</taxon>
        <taxon>Pseudomonas</taxon>
    </lineage>
</organism>
<proteinExistence type="predicted"/>
<gene>
    <name evidence="1" type="ORF">GIV68_20100</name>
</gene>
<keyword evidence="2" id="KW-1185">Reference proteome</keyword>
<dbReference type="Proteomes" id="UP000814158">
    <property type="component" value="Unassembled WGS sequence"/>
</dbReference>
<evidence type="ECO:0000313" key="1">
    <source>
        <dbReference type="EMBL" id="MCF5547049.1"/>
    </source>
</evidence>
<reference evidence="1 2" key="1">
    <citation type="submission" date="2019-11" db="EMBL/GenBank/DDBJ databases">
        <title>Epiphytic Pseudomonas syringae from cherry orchards.</title>
        <authorList>
            <person name="Hulin M.T."/>
        </authorList>
    </citation>
    <scope>NUCLEOTIDE SEQUENCE [LARGE SCALE GENOMIC DNA]</scope>
    <source>
        <strain evidence="1 2">PA-3-2A</strain>
    </source>
</reference>